<keyword evidence="5" id="KW-1185">Reference proteome</keyword>
<dbReference type="STRING" id="1121919.SAMN02745975_00473"/>
<dbReference type="SUPFAM" id="SSF53041">
    <property type="entry name" value="Resolvase-like"/>
    <property type="match status" value="1"/>
</dbReference>
<dbReference type="Pfam" id="PF00239">
    <property type="entry name" value="Resolvase"/>
    <property type="match status" value="1"/>
</dbReference>
<protein>
    <submittedName>
        <fullName evidence="4">Site-specific DNA recombinase</fullName>
    </submittedName>
</protein>
<dbReference type="PANTHER" id="PTHR30461:SF23">
    <property type="entry name" value="DNA RECOMBINASE-RELATED"/>
    <property type="match status" value="1"/>
</dbReference>
<organism evidence="4 5">
    <name type="scientific">Geosporobacter subterraneus DSM 17957</name>
    <dbReference type="NCBI Taxonomy" id="1121919"/>
    <lineage>
        <taxon>Bacteria</taxon>
        <taxon>Bacillati</taxon>
        <taxon>Bacillota</taxon>
        <taxon>Clostridia</taxon>
        <taxon>Peptostreptococcales</taxon>
        <taxon>Thermotaleaceae</taxon>
        <taxon>Geosporobacter</taxon>
    </lineage>
</organism>
<dbReference type="PANTHER" id="PTHR30461">
    <property type="entry name" value="DNA-INVERTASE FROM LAMBDOID PROPHAGE"/>
    <property type="match status" value="1"/>
</dbReference>
<evidence type="ECO:0000313" key="5">
    <source>
        <dbReference type="Proteomes" id="UP000184536"/>
    </source>
</evidence>
<dbReference type="OrthoDB" id="9804620at2"/>
<dbReference type="GO" id="GO:0000150">
    <property type="term" value="F:DNA strand exchange activity"/>
    <property type="evidence" value="ECO:0007669"/>
    <property type="project" value="InterPro"/>
</dbReference>
<feature type="domain" description="Recombinase" evidence="3">
    <location>
        <begin position="155"/>
        <end position="288"/>
    </location>
</feature>
<accession>A0A1M6DJ36</accession>
<keyword evidence="1" id="KW-0175">Coiled coil</keyword>
<evidence type="ECO:0000313" key="4">
    <source>
        <dbReference type="EMBL" id="SHI73215.1"/>
    </source>
</evidence>
<dbReference type="CDD" id="cd00338">
    <property type="entry name" value="Ser_Recombinase"/>
    <property type="match status" value="1"/>
</dbReference>
<sequence length="484" mass="56563">MRCAVYVRVSTEMETQNTSIAHQISYFEKYVEERGWSLHKVYQDRESGVQTKNRIGLQQLLSDSRRTMFDAVLTKSISRFARNTLEGLTIIRELKERNIRFITIEDGFDSQEYDEFMLTLLLSIAQKESVKMSERIRFGKLCRAKNGEFNGSTIPYGYKKDGKNKLIPAGDLSTLVVQQIFRMYLEGLGLYKIAKELNEKGYPTPGQRAGRSNSSKLWHQSTIRKILSNPVYMGDMVQNKTKTIDVLTGKRTENRAGDLIYVPKTHEAIIDPQIFHSVQNRLGRKHQARTGYQKHLFSNLLICGECGSKMHFKKDREAYLCGRVNKMGKKMCRGTYISEEMIKTAVCTDLRRLIQNHIPKEPFLKEVKLAVRQQRDEKRIRSFNRMIEKSEGKKERLLELLLQKVIDEDSYQKKVKEIQAEIDAFEHRREILLKDREKDSNHGLYTAEQILRVEELDIMTVQSLIHSIKIFKEKKIEIRYTFRV</sequence>
<evidence type="ECO:0000259" key="2">
    <source>
        <dbReference type="PROSITE" id="PS51736"/>
    </source>
</evidence>
<dbReference type="InterPro" id="IPR006119">
    <property type="entry name" value="Resolv_N"/>
</dbReference>
<dbReference type="InterPro" id="IPR011109">
    <property type="entry name" value="DNA_bind_recombinase_dom"/>
</dbReference>
<name>A0A1M6DJ36_9FIRM</name>
<dbReference type="Pfam" id="PF07508">
    <property type="entry name" value="Recombinase"/>
    <property type="match status" value="1"/>
</dbReference>
<dbReference type="InterPro" id="IPR050639">
    <property type="entry name" value="SSR_resolvase"/>
</dbReference>
<dbReference type="InterPro" id="IPR036162">
    <property type="entry name" value="Resolvase-like_N_sf"/>
</dbReference>
<dbReference type="Gene3D" id="3.90.1750.20">
    <property type="entry name" value="Putative Large Serine Recombinase, Chain B, Domain 2"/>
    <property type="match status" value="1"/>
</dbReference>
<dbReference type="PROSITE" id="PS51736">
    <property type="entry name" value="RECOMBINASES_3"/>
    <property type="match status" value="1"/>
</dbReference>
<dbReference type="SMART" id="SM00857">
    <property type="entry name" value="Resolvase"/>
    <property type="match status" value="1"/>
</dbReference>
<dbReference type="PROSITE" id="PS51737">
    <property type="entry name" value="RECOMBINASE_DNA_BIND"/>
    <property type="match status" value="1"/>
</dbReference>
<evidence type="ECO:0000256" key="1">
    <source>
        <dbReference type="SAM" id="Coils"/>
    </source>
</evidence>
<dbReference type="Pfam" id="PF13408">
    <property type="entry name" value="Zn_ribbon_recom"/>
    <property type="match status" value="1"/>
</dbReference>
<dbReference type="Gene3D" id="3.40.50.1390">
    <property type="entry name" value="Resolvase, N-terminal catalytic domain"/>
    <property type="match status" value="1"/>
</dbReference>
<feature type="coiled-coil region" evidence="1">
    <location>
        <begin position="408"/>
        <end position="435"/>
    </location>
</feature>
<dbReference type="GO" id="GO:0003677">
    <property type="term" value="F:DNA binding"/>
    <property type="evidence" value="ECO:0007669"/>
    <property type="project" value="InterPro"/>
</dbReference>
<dbReference type="Proteomes" id="UP000184536">
    <property type="component" value="Unassembled WGS sequence"/>
</dbReference>
<evidence type="ECO:0000259" key="3">
    <source>
        <dbReference type="PROSITE" id="PS51737"/>
    </source>
</evidence>
<dbReference type="RefSeq" id="WP_110939766.1">
    <property type="nucleotide sequence ID" value="NZ_FQZV01000006.1"/>
</dbReference>
<feature type="domain" description="Resolvase/invertase-type recombinase catalytic" evidence="2">
    <location>
        <begin position="2"/>
        <end position="147"/>
    </location>
</feature>
<dbReference type="EMBL" id="FQZV01000006">
    <property type="protein sequence ID" value="SHI73215.1"/>
    <property type="molecule type" value="Genomic_DNA"/>
</dbReference>
<proteinExistence type="predicted"/>
<dbReference type="InterPro" id="IPR025827">
    <property type="entry name" value="Zn_ribbon_recom_dom"/>
</dbReference>
<dbReference type="AlphaFoldDB" id="A0A1M6DJ36"/>
<reference evidence="5" key="1">
    <citation type="submission" date="2016-11" db="EMBL/GenBank/DDBJ databases">
        <authorList>
            <person name="Varghese N."/>
            <person name="Submissions S."/>
        </authorList>
    </citation>
    <scope>NUCLEOTIDE SEQUENCE [LARGE SCALE GENOMIC DNA]</scope>
    <source>
        <strain evidence="5">DSM 17957</strain>
    </source>
</reference>
<gene>
    <name evidence="4" type="ORF">SAMN02745975_00473</name>
</gene>
<dbReference type="InterPro" id="IPR038109">
    <property type="entry name" value="DNA_bind_recomb_sf"/>
</dbReference>